<organism evidence="1 2">
    <name type="scientific">Actinomadura violacea</name>
    <dbReference type="NCBI Taxonomy" id="2819934"/>
    <lineage>
        <taxon>Bacteria</taxon>
        <taxon>Bacillati</taxon>
        <taxon>Actinomycetota</taxon>
        <taxon>Actinomycetes</taxon>
        <taxon>Streptosporangiales</taxon>
        <taxon>Thermomonosporaceae</taxon>
        <taxon>Actinomadura</taxon>
    </lineage>
</organism>
<sequence>MPTAAAAYLATLSGPEQRNTQRAYRSILRALTAEFAPSGTSFTVADLDTDSRRTAHGPVR</sequence>
<gene>
    <name evidence="1" type="ORF">J4709_10975</name>
</gene>
<evidence type="ECO:0000313" key="2">
    <source>
        <dbReference type="Proteomes" id="UP000680206"/>
    </source>
</evidence>
<comment type="caution">
    <text evidence="1">The sequence shown here is derived from an EMBL/GenBank/DDBJ whole genome shotgun (WGS) entry which is preliminary data.</text>
</comment>
<dbReference type="RefSeq" id="WP_208239770.1">
    <property type="nucleotide sequence ID" value="NZ_JAGEPF010000006.1"/>
</dbReference>
<proteinExistence type="predicted"/>
<keyword evidence="2" id="KW-1185">Reference proteome</keyword>
<dbReference type="EMBL" id="JAGEPF010000006">
    <property type="protein sequence ID" value="MBO2458095.1"/>
    <property type="molecule type" value="Genomic_DNA"/>
</dbReference>
<name>A0ABS3RPU2_9ACTN</name>
<protein>
    <submittedName>
        <fullName evidence="1">Uncharacterized protein</fullName>
    </submittedName>
</protein>
<evidence type="ECO:0000313" key="1">
    <source>
        <dbReference type="EMBL" id="MBO2458095.1"/>
    </source>
</evidence>
<dbReference type="Proteomes" id="UP000680206">
    <property type="component" value="Unassembled WGS sequence"/>
</dbReference>
<reference evidence="1 2" key="1">
    <citation type="submission" date="2021-03" db="EMBL/GenBank/DDBJ databases">
        <title>Actinomadura violae sp. nov., isolated from lichen in Thailand.</title>
        <authorList>
            <person name="Kanchanasin P."/>
            <person name="Saeng-In P."/>
            <person name="Phongsopitanun W."/>
            <person name="Yuki M."/>
            <person name="Kudo T."/>
            <person name="Ohkuma M."/>
            <person name="Tanasupawat S."/>
        </authorList>
    </citation>
    <scope>NUCLEOTIDE SEQUENCE [LARGE SCALE GENOMIC DNA]</scope>
    <source>
        <strain evidence="1 2">LCR2-06</strain>
    </source>
</reference>
<accession>A0ABS3RPU2</accession>